<evidence type="ECO:0000256" key="2">
    <source>
        <dbReference type="ARBA" id="ARBA00010704"/>
    </source>
</evidence>
<dbReference type="GO" id="GO:0015031">
    <property type="term" value="P:protein transport"/>
    <property type="evidence" value="ECO:0007669"/>
    <property type="project" value="UniProtKB-KW"/>
</dbReference>
<dbReference type="PANTHER" id="PTHR13673">
    <property type="entry name" value="ESOPHAGEAL CANCER ASSOCIATED PROTEIN"/>
    <property type="match status" value="1"/>
</dbReference>
<evidence type="ECO:0000313" key="6">
    <source>
        <dbReference type="EMBL" id="CAK9165506.1"/>
    </source>
</evidence>
<accession>A0ABC8T8P5</accession>
<keyword evidence="3" id="KW-0813">Transport</keyword>
<dbReference type="GO" id="GO:0005768">
    <property type="term" value="C:endosome"/>
    <property type="evidence" value="ECO:0007669"/>
    <property type="project" value="UniProtKB-SubCell"/>
</dbReference>
<organism evidence="6 7">
    <name type="scientific">Ilex paraguariensis</name>
    <name type="common">yerba mate</name>
    <dbReference type="NCBI Taxonomy" id="185542"/>
    <lineage>
        <taxon>Eukaryota</taxon>
        <taxon>Viridiplantae</taxon>
        <taxon>Streptophyta</taxon>
        <taxon>Embryophyta</taxon>
        <taxon>Tracheophyta</taxon>
        <taxon>Spermatophyta</taxon>
        <taxon>Magnoliopsida</taxon>
        <taxon>eudicotyledons</taxon>
        <taxon>Gunneridae</taxon>
        <taxon>Pentapetalae</taxon>
        <taxon>asterids</taxon>
        <taxon>campanulids</taxon>
        <taxon>Aquifoliales</taxon>
        <taxon>Aquifoliaceae</taxon>
        <taxon>Ilex</taxon>
    </lineage>
</organism>
<dbReference type="AlphaFoldDB" id="A0ABC8T8P5"/>
<evidence type="ECO:0000256" key="3">
    <source>
        <dbReference type="ARBA" id="ARBA00022448"/>
    </source>
</evidence>
<protein>
    <submittedName>
        <fullName evidence="6">Uncharacterized protein</fullName>
    </submittedName>
</protein>
<reference evidence="6 7" key="1">
    <citation type="submission" date="2024-02" db="EMBL/GenBank/DDBJ databases">
        <authorList>
            <person name="Vignale AGUSTIN F."/>
            <person name="Sosa J E."/>
            <person name="Modenutti C."/>
        </authorList>
    </citation>
    <scope>NUCLEOTIDE SEQUENCE [LARGE SCALE GENOMIC DNA]</scope>
</reference>
<keyword evidence="7" id="KW-1185">Reference proteome</keyword>
<gene>
    <name evidence="6" type="ORF">ILEXP_LOCUS34672</name>
</gene>
<name>A0ABC8T8P5_9AQUA</name>
<proteinExistence type="inferred from homology"/>
<evidence type="ECO:0000256" key="4">
    <source>
        <dbReference type="ARBA" id="ARBA00022753"/>
    </source>
</evidence>
<dbReference type="InterPro" id="IPR029705">
    <property type="entry name" value="VPS35L"/>
</dbReference>
<dbReference type="Proteomes" id="UP001642360">
    <property type="component" value="Unassembled WGS sequence"/>
</dbReference>
<sequence length="145" mass="15865">MEVYFRPRDYRAEEEAYSLPRARADTHPLSLSAPSLSHNQVDVVDHENDFFDPLRASDAKEAVAVEDFQDGGDGFTPGLPRQAEVQLPAKEWTSFKKILMQRFPVSKTVSVSSVPKEACTLEGPKSVGIGAPASLFETLEGNAAV</sequence>
<dbReference type="EMBL" id="CAUOFW020004392">
    <property type="protein sequence ID" value="CAK9165506.1"/>
    <property type="molecule type" value="Genomic_DNA"/>
</dbReference>
<comment type="similarity">
    <text evidence="2">Belongs to the VPS35L family.</text>
</comment>
<evidence type="ECO:0000256" key="5">
    <source>
        <dbReference type="ARBA" id="ARBA00022927"/>
    </source>
</evidence>
<keyword evidence="5" id="KW-0653">Protein transport</keyword>
<comment type="subcellular location">
    <subcellularLocation>
        <location evidence="1">Endosome</location>
    </subcellularLocation>
</comment>
<evidence type="ECO:0000313" key="7">
    <source>
        <dbReference type="Proteomes" id="UP001642360"/>
    </source>
</evidence>
<keyword evidence="4" id="KW-0967">Endosome</keyword>
<dbReference type="PANTHER" id="PTHR13673:SF0">
    <property type="entry name" value="VPS35 ENDOSOMAL PROTEIN-SORTING FACTOR-LIKE"/>
    <property type="match status" value="1"/>
</dbReference>
<evidence type="ECO:0000256" key="1">
    <source>
        <dbReference type="ARBA" id="ARBA00004177"/>
    </source>
</evidence>
<comment type="caution">
    <text evidence="6">The sequence shown here is derived from an EMBL/GenBank/DDBJ whole genome shotgun (WGS) entry which is preliminary data.</text>
</comment>